<comment type="caution">
    <text evidence="1">The sequence shown here is derived from an EMBL/GenBank/DDBJ whole genome shotgun (WGS) entry which is preliminary data.</text>
</comment>
<evidence type="ECO:0000313" key="1">
    <source>
        <dbReference type="EMBL" id="KAJ7548623.1"/>
    </source>
</evidence>
<dbReference type="EMBL" id="CM055098">
    <property type="protein sequence ID" value="KAJ7548623.1"/>
    <property type="molecule type" value="Genomic_DNA"/>
</dbReference>
<evidence type="ECO:0000313" key="2">
    <source>
        <dbReference type="Proteomes" id="UP001162992"/>
    </source>
</evidence>
<gene>
    <name evidence="1" type="ORF">O6H91_07G019900</name>
</gene>
<sequence>MSTTTTSAGGSGHSLAFRVMRLCRPACHVDLPLLVDPMDLSLGQDWIDTGTQSKLLDMPEHEHDHGDPLRSGQEADNWARRFELRDTVDALGLSGLLLLPQTFGSIYLGETFCSYISVGNHTTHLVRDVVIKAELQTERQRIILADNSKAPIDSIRAGGRYDFIIEHDIKELGSHTLVCMAVYTDFDGERKYLPQYFKFTTSNPISVRTKVRNLKDITYLEACIENQTKSQLFMDHVRFDPTPPWTVAVLGVDNDANESTGPISKYMKQLKLIGANGGARHYLFQLRRPQTASVTLDGNNTLGKLELMWRTTLGEPGRLQTQQILGTPIPRKDVELQVMELPSHVTLEQPFLVRICVSNHTEHKVGPLKVSMSPMDDLGIMSTIVVNGLWIMIVPQLEPYASTDLTLNLVATAIGIQKIAGVQVADVQDGKVYDTLATTEVFVEA</sequence>
<proteinExistence type="predicted"/>
<keyword evidence="2" id="KW-1185">Reference proteome</keyword>
<organism evidence="1 2">
    <name type="scientific">Diphasiastrum complanatum</name>
    <name type="common">Issler's clubmoss</name>
    <name type="synonym">Lycopodium complanatum</name>
    <dbReference type="NCBI Taxonomy" id="34168"/>
    <lineage>
        <taxon>Eukaryota</taxon>
        <taxon>Viridiplantae</taxon>
        <taxon>Streptophyta</taxon>
        <taxon>Embryophyta</taxon>
        <taxon>Tracheophyta</taxon>
        <taxon>Lycopodiopsida</taxon>
        <taxon>Lycopodiales</taxon>
        <taxon>Lycopodiaceae</taxon>
        <taxon>Lycopodioideae</taxon>
        <taxon>Diphasiastrum</taxon>
    </lineage>
</organism>
<name>A0ACC2D2Y3_DIPCM</name>
<accession>A0ACC2D2Y3</accession>
<dbReference type="Proteomes" id="UP001162992">
    <property type="component" value="Chromosome 7"/>
</dbReference>
<protein>
    <submittedName>
        <fullName evidence="1">Uncharacterized protein</fullName>
    </submittedName>
</protein>
<reference evidence="2" key="1">
    <citation type="journal article" date="2024" name="Proc. Natl. Acad. Sci. U.S.A.">
        <title>Extraordinary preservation of gene collinearity over three hundred million years revealed in homosporous lycophytes.</title>
        <authorList>
            <person name="Li C."/>
            <person name="Wickell D."/>
            <person name="Kuo L.Y."/>
            <person name="Chen X."/>
            <person name="Nie B."/>
            <person name="Liao X."/>
            <person name="Peng D."/>
            <person name="Ji J."/>
            <person name="Jenkins J."/>
            <person name="Williams M."/>
            <person name="Shu S."/>
            <person name="Plott C."/>
            <person name="Barry K."/>
            <person name="Rajasekar S."/>
            <person name="Grimwood J."/>
            <person name="Han X."/>
            <person name="Sun S."/>
            <person name="Hou Z."/>
            <person name="He W."/>
            <person name="Dai G."/>
            <person name="Sun C."/>
            <person name="Schmutz J."/>
            <person name="Leebens-Mack J.H."/>
            <person name="Li F.W."/>
            <person name="Wang L."/>
        </authorList>
    </citation>
    <scope>NUCLEOTIDE SEQUENCE [LARGE SCALE GENOMIC DNA]</scope>
    <source>
        <strain evidence="2">cv. PW_Plant_1</strain>
    </source>
</reference>